<proteinExistence type="inferred from homology"/>
<dbReference type="EMBL" id="JAJAXM010000004">
    <property type="protein sequence ID" value="MCG9025040.1"/>
    <property type="molecule type" value="Genomic_DNA"/>
</dbReference>
<evidence type="ECO:0000256" key="12">
    <source>
        <dbReference type="PROSITE-ProRule" id="PRU01360"/>
    </source>
</evidence>
<dbReference type="Gene3D" id="2.170.130.10">
    <property type="entry name" value="TonB-dependent receptor, plug domain"/>
    <property type="match status" value="1"/>
</dbReference>
<feature type="domain" description="TonB-dependent receptor plug" evidence="16">
    <location>
        <begin position="45"/>
        <end position="149"/>
    </location>
</feature>
<dbReference type="PANTHER" id="PTHR30069">
    <property type="entry name" value="TONB-DEPENDENT OUTER MEMBRANE RECEPTOR"/>
    <property type="match status" value="1"/>
</dbReference>
<comment type="similarity">
    <text evidence="2 12 13">Belongs to the TonB-dependent receptor family.</text>
</comment>
<evidence type="ECO:0000256" key="14">
    <source>
        <dbReference type="SAM" id="SignalP"/>
    </source>
</evidence>
<dbReference type="Proteomes" id="UP001200247">
    <property type="component" value="Unassembled WGS sequence"/>
</dbReference>
<keyword evidence="4 12" id="KW-1134">Transmembrane beta strand</keyword>
<dbReference type="PANTHER" id="PTHR30069:SF53">
    <property type="entry name" value="COLICIN I RECEPTOR-RELATED"/>
    <property type="match status" value="1"/>
</dbReference>
<evidence type="ECO:0000313" key="18">
    <source>
        <dbReference type="Proteomes" id="UP001200247"/>
    </source>
</evidence>
<gene>
    <name evidence="17" type="ORF">LH440_03830</name>
</gene>
<protein>
    <submittedName>
        <fullName evidence="17">TonB-dependent receptor</fullName>
    </submittedName>
</protein>
<keyword evidence="10 17" id="KW-0675">Receptor</keyword>
<evidence type="ECO:0000256" key="1">
    <source>
        <dbReference type="ARBA" id="ARBA00004571"/>
    </source>
</evidence>
<sequence>MSQSVFRFVAGGVSLAIGSAFAAAPATDVAETVVTATRTPVQAASLTRDVSVITRDDIARAGPTSLPELLSREAGIEFASNGGDGRQSSLFIRGTNSNQSVVLIDGVRVVSATTGATALEQIPLEQIERIEIVRGPVSGLYGADAIGGVVQVFTRKGRGAPAPHLSLAAGNDGTWRVGAGIGGVVGDTSFAVDVTHRTTDGGFSATNRDNFNYNPDEDGYRNTAYSVRVSHLLAEGHEVGFNAFQAFGRAQYDANQDLTGQINDIQKNRVQANSVYLKNQLTERWHSTLTLSQAVDRSENFTPRNPWGPDYGRFKTTQDTLTWQNDLALGAAGQLTAGYEHQKQKVSSTQEFTVSNRQNNAVFAGWNGEFGASLLNASLRHDNNSQFGGKTTGTLGYGYRVNEAVKLTANWGTAFRVPTFNDLYWPDDGNGYVGNPDLKPESSRNAEVGAELSGALGKLKLAAFENRVDDLINGYDCSGGFPCTSSNVNKATIKGVSLTGSTVLAGTTLRGNVNWQDPRDDITDKRLTYRSEWYGTLDVSRPFDQLTLGSTLRVAGSRYADSGNTKELGGYALVDLYADYALNPTTRLFARVNNAFDRDYTQLAGYNTAGREWLVGVNWQPK</sequence>
<dbReference type="InterPro" id="IPR037066">
    <property type="entry name" value="Plug_dom_sf"/>
</dbReference>
<dbReference type="RefSeq" id="WP_239893573.1">
    <property type="nucleotide sequence ID" value="NZ_JAJAXM010000004.1"/>
</dbReference>
<evidence type="ECO:0000313" key="17">
    <source>
        <dbReference type="EMBL" id="MCG9025040.1"/>
    </source>
</evidence>
<name>A0ABD4SMU3_9NEIS</name>
<dbReference type="SUPFAM" id="SSF56935">
    <property type="entry name" value="Porins"/>
    <property type="match status" value="1"/>
</dbReference>
<dbReference type="InterPro" id="IPR039426">
    <property type="entry name" value="TonB-dep_rcpt-like"/>
</dbReference>
<dbReference type="InterPro" id="IPR000531">
    <property type="entry name" value="Beta-barrel_TonB"/>
</dbReference>
<dbReference type="CDD" id="cd01347">
    <property type="entry name" value="ligand_gated_channel"/>
    <property type="match status" value="1"/>
</dbReference>
<evidence type="ECO:0000256" key="6">
    <source>
        <dbReference type="ARBA" id="ARBA00022729"/>
    </source>
</evidence>
<keyword evidence="6 14" id="KW-0732">Signal</keyword>
<evidence type="ECO:0000256" key="9">
    <source>
        <dbReference type="ARBA" id="ARBA00023136"/>
    </source>
</evidence>
<evidence type="ECO:0000256" key="3">
    <source>
        <dbReference type="ARBA" id="ARBA00022448"/>
    </source>
</evidence>
<dbReference type="GO" id="GO:0006811">
    <property type="term" value="P:monoatomic ion transport"/>
    <property type="evidence" value="ECO:0007669"/>
    <property type="project" value="UniProtKB-KW"/>
</dbReference>
<accession>A0ABD4SMU3</accession>
<feature type="chain" id="PRO_5044840783" evidence="14">
    <location>
        <begin position="23"/>
        <end position="622"/>
    </location>
</feature>
<dbReference type="GO" id="GO:0009279">
    <property type="term" value="C:cell outer membrane"/>
    <property type="evidence" value="ECO:0007669"/>
    <property type="project" value="UniProtKB-SubCell"/>
</dbReference>
<dbReference type="Gene3D" id="2.40.170.20">
    <property type="entry name" value="TonB-dependent receptor, beta-barrel domain"/>
    <property type="match status" value="1"/>
</dbReference>
<evidence type="ECO:0000259" key="15">
    <source>
        <dbReference type="Pfam" id="PF00593"/>
    </source>
</evidence>
<keyword evidence="3 12" id="KW-0813">Transport</keyword>
<reference evidence="17 18" key="1">
    <citation type="submission" date="2021-10" db="EMBL/GenBank/DDBJ databases">
        <title>Whole-genome sequencing analysis of Laribacter hongkongensis: virulence gene profiles, carbohydrate-active enzyme prediction, and antimicrobial resistance characterization.</title>
        <authorList>
            <person name="Yuan P."/>
            <person name="Zhan Y."/>
            <person name="Chen D."/>
        </authorList>
    </citation>
    <scope>NUCLEOTIDE SEQUENCE [LARGE SCALE GENOMIC DNA]</scope>
    <source>
        <strain evidence="17 18">W67</strain>
    </source>
</reference>
<dbReference type="Pfam" id="PF00593">
    <property type="entry name" value="TonB_dep_Rec_b-barrel"/>
    <property type="match status" value="1"/>
</dbReference>
<keyword evidence="9 12" id="KW-0472">Membrane</keyword>
<comment type="caution">
    <text evidence="17">The sequence shown here is derived from an EMBL/GenBank/DDBJ whole genome shotgun (WGS) entry which is preliminary data.</text>
</comment>
<evidence type="ECO:0000256" key="7">
    <source>
        <dbReference type="ARBA" id="ARBA00023065"/>
    </source>
</evidence>
<evidence type="ECO:0000256" key="8">
    <source>
        <dbReference type="ARBA" id="ARBA00023077"/>
    </source>
</evidence>
<dbReference type="AlphaFoldDB" id="A0ABD4SMU3"/>
<organism evidence="17 18">
    <name type="scientific">Laribacter hongkongensis</name>
    <dbReference type="NCBI Taxonomy" id="168471"/>
    <lineage>
        <taxon>Bacteria</taxon>
        <taxon>Pseudomonadati</taxon>
        <taxon>Pseudomonadota</taxon>
        <taxon>Betaproteobacteria</taxon>
        <taxon>Neisseriales</taxon>
        <taxon>Aquaspirillaceae</taxon>
        <taxon>Laribacter</taxon>
    </lineage>
</organism>
<evidence type="ECO:0000259" key="16">
    <source>
        <dbReference type="Pfam" id="PF07715"/>
    </source>
</evidence>
<keyword evidence="11 12" id="KW-0998">Cell outer membrane</keyword>
<evidence type="ECO:0000256" key="5">
    <source>
        <dbReference type="ARBA" id="ARBA00022692"/>
    </source>
</evidence>
<evidence type="ECO:0000256" key="4">
    <source>
        <dbReference type="ARBA" id="ARBA00022452"/>
    </source>
</evidence>
<comment type="subcellular location">
    <subcellularLocation>
        <location evidence="1 12">Cell outer membrane</location>
        <topology evidence="1 12">Multi-pass membrane protein</topology>
    </subcellularLocation>
</comment>
<dbReference type="Pfam" id="PF07715">
    <property type="entry name" value="Plug"/>
    <property type="match status" value="1"/>
</dbReference>
<evidence type="ECO:0000256" key="2">
    <source>
        <dbReference type="ARBA" id="ARBA00009810"/>
    </source>
</evidence>
<dbReference type="PROSITE" id="PS52016">
    <property type="entry name" value="TONB_DEPENDENT_REC_3"/>
    <property type="match status" value="1"/>
</dbReference>
<dbReference type="InterPro" id="IPR036942">
    <property type="entry name" value="Beta-barrel_TonB_sf"/>
</dbReference>
<keyword evidence="5 12" id="KW-0812">Transmembrane</keyword>
<feature type="signal peptide" evidence="14">
    <location>
        <begin position="1"/>
        <end position="22"/>
    </location>
</feature>
<evidence type="ECO:0000256" key="11">
    <source>
        <dbReference type="ARBA" id="ARBA00023237"/>
    </source>
</evidence>
<evidence type="ECO:0000256" key="10">
    <source>
        <dbReference type="ARBA" id="ARBA00023170"/>
    </source>
</evidence>
<keyword evidence="7" id="KW-0406">Ion transport</keyword>
<evidence type="ECO:0000256" key="13">
    <source>
        <dbReference type="RuleBase" id="RU003357"/>
    </source>
</evidence>
<feature type="domain" description="TonB-dependent receptor-like beta-barrel" evidence="15">
    <location>
        <begin position="195"/>
        <end position="594"/>
    </location>
</feature>
<keyword evidence="8 13" id="KW-0798">TonB box</keyword>
<dbReference type="InterPro" id="IPR012910">
    <property type="entry name" value="Plug_dom"/>
</dbReference>